<dbReference type="GO" id="GO:0019748">
    <property type="term" value="P:secondary metabolic process"/>
    <property type="evidence" value="ECO:0007669"/>
    <property type="project" value="TreeGrafter"/>
</dbReference>
<gene>
    <name evidence="3" type="ORF">EP51_22265</name>
</gene>
<dbReference type="AlphaFoldDB" id="A0A076EM63"/>
<proteinExistence type="predicted"/>
<dbReference type="GO" id="GO:0005737">
    <property type="term" value="C:cytoplasm"/>
    <property type="evidence" value="ECO:0007669"/>
    <property type="project" value="TreeGrafter"/>
</dbReference>
<dbReference type="PANTHER" id="PTHR21240">
    <property type="entry name" value="2-AMINO-3-CARBOXYLMUCONATE-6-SEMIALDEHYDE DECARBOXYLASE"/>
    <property type="match status" value="1"/>
</dbReference>
<dbReference type="InterPro" id="IPR032465">
    <property type="entry name" value="ACMSD"/>
</dbReference>
<dbReference type="GO" id="GO:0016787">
    <property type="term" value="F:hydrolase activity"/>
    <property type="evidence" value="ECO:0007669"/>
    <property type="project" value="InterPro"/>
</dbReference>
<dbReference type="PANTHER" id="PTHR21240:SF28">
    <property type="entry name" value="ISO-OROTATE DECARBOXYLASE (EUROFUNG)"/>
    <property type="match status" value="1"/>
</dbReference>
<name>A0A076EM63_RHOOP</name>
<evidence type="ECO:0000259" key="2">
    <source>
        <dbReference type="Pfam" id="PF04909"/>
    </source>
</evidence>
<evidence type="ECO:0000313" key="4">
    <source>
        <dbReference type="Proteomes" id="UP000028488"/>
    </source>
</evidence>
<reference evidence="3 4" key="1">
    <citation type="submission" date="2014-07" db="EMBL/GenBank/DDBJ databases">
        <title>Genome Sequence of Rhodococcus opacus Strain R7, a Biodegrader of Mono- and Polycyclic Aromatic Hydrocarbons.</title>
        <authorList>
            <person name="Di Gennaro P."/>
            <person name="Zampolli J."/>
            <person name="Presti I."/>
            <person name="Cappelletti M."/>
            <person name="D'Ursi P."/>
            <person name="Orro A."/>
            <person name="Mezzelani A."/>
            <person name="Milanesi L."/>
        </authorList>
    </citation>
    <scope>NUCLEOTIDE SEQUENCE [LARGE SCALE GENOMIC DNA]</scope>
    <source>
        <strain evidence="3 4">R7</strain>
    </source>
</reference>
<dbReference type="GO" id="GO:0016831">
    <property type="term" value="F:carboxy-lyase activity"/>
    <property type="evidence" value="ECO:0007669"/>
    <property type="project" value="InterPro"/>
</dbReference>
<dbReference type="RefSeq" id="WP_128640406.1">
    <property type="nucleotide sequence ID" value="NZ_CP008947.1"/>
</dbReference>
<dbReference type="EMBL" id="CP008947">
    <property type="protein sequence ID" value="AII07230.1"/>
    <property type="molecule type" value="Genomic_DNA"/>
</dbReference>
<dbReference type="SUPFAM" id="SSF51556">
    <property type="entry name" value="Metallo-dependent hydrolases"/>
    <property type="match status" value="1"/>
</dbReference>
<dbReference type="InterPro" id="IPR006680">
    <property type="entry name" value="Amidohydro-rel"/>
</dbReference>
<dbReference type="Pfam" id="PF04909">
    <property type="entry name" value="Amidohydro_2"/>
    <property type="match status" value="1"/>
</dbReference>
<organism evidence="3 4">
    <name type="scientific">Rhodococcus opacus</name>
    <name type="common">Nocardia opaca</name>
    <dbReference type="NCBI Taxonomy" id="37919"/>
    <lineage>
        <taxon>Bacteria</taxon>
        <taxon>Bacillati</taxon>
        <taxon>Actinomycetota</taxon>
        <taxon>Actinomycetes</taxon>
        <taxon>Mycobacteriales</taxon>
        <taxon>Nocardiaceae</taxon>
        <taxon>Rhodococcus</taxon>
    </lineage>
</organism>
<evidence type="ECO:0000256" key="1">
    <source>
        <dbReference type="ARBA" id="ARBA00023239"/>
    </source>
</evidence>
<accession>A0A076EM63</accession>
<dbReference type="Proteomes" id="UP000028488">
    <property type="component" value="Chromosome"/>
</dbReference>
<keyword evidence="1" id="KW-0456">Lyase</keyword>
<dbReference type="InterPro" id="IPR032466">
    <property type="entry name" value="Metal_Hydrolase"/>
</dbReference>
<dbReference type="Gene3D" id="3.20.20.140">
    <property type="entry name" value="Metal-dependent hydrolases"/>
    <property type="match status" value="1"/>
</dbReference>
<protein>
    <submittedName>
        <fullName evidence="3">4-oxalomesaconate hydratase</fullName>
    </submittedName>
</protein>
<sequence length="352" mass="39131">MIIDCHGHFTTAPPALGQWRERQIKAFEDSGARVSPDELHIGDDEIRSAIEQGQLKLQLERGTDLTLFSPGAGKMAHHYGDEQTSLAWSQVSNDLIARVCGLFPDRFAAVCQLPQSPGDALASSIRRSATELERCVEELGFVGCLLNPDPSDGYWQAPPLTDRIYYPLYEKLVELDVPAMVHVAMSRNPAIQGTCAHYLNGDTAAFMQLCQSDLFTDFPTLRLILPHGGGAVPYHWGRYRGMMQDQGRPPLQESLLHNVFFDTCVYHKRGLELLTDIIPAENVLFASEMIGAVRGVDPETGHRFDDTKALLDSIDSISDDDRQAIYGGNALRVFPRLASRVTNHDKQEEIAR</sequence>
<evidence type="ECO:0000313" key="3">
    <source>
        <dbReference type="EMBL" id="AII07230.1"/>
    </source>
</evidence>
<dbReference type="eggNOG" id="COG2159">
    <property type="taxonomic scope" value="Bacteria"/>
</dbReference>
<feature type="domain" description="Amidohydrolase-related" evidence="2">
    <location>
        <begin position="3"/>
        <end position="335"/>
    </location>
</feature>